<evidence type="ECO:0000256" key="3">
    <source>
        <dbReference type="ARBA" id="ARBA00022741"/>
    </source>
</evidence>
<dbReference type="RefSeq" id="WP_055681668.1">
    <property type="nucleotide sequence ID" value="NZ_CXPG01000012.1"/>
</dbReference>
<dbReference type="GO" id="GO:0044209">
    <property type="term" value="P:AMP salvage"/>
    <property type="evidence" value="ECO:0007669"/>
    <property type="project" value="UniProtKB-UniRule"/>
</dbReference>
<dbReference type="PANTHER" id="PTHR23359">
    <property type="entry name" value="NUCLEOTIDE KINASE"/>
    <property type="match status" value="1"/>
</dbReference>
<sequence length="226" mass="23486">MDGQMQAAPVLVLLGPPGAGKGTQARVLEERFGLIQLSTGDLLRAAVREGTQAGQAAKAVMEAGGLVSDDIVLSILDDRLAQPDVTRGIILDGFPRTGAQAEALDGLLARRGMAVGAAIALTVDDESMVERISGRHTCAGCGEGYHDSFKPTAAPGICDACGGTELTRRADDTAETVAARLQAYHAETAPLIDHFESRGVLLRVDAMRSIADVSMALAAIVRALKP</sequence>
<feature type="binding site" evidence="5">
    <location>
        <position position="180"/>
    </location>
    <ligand>
        <name>AMP</name>
        <dbReference type="ChEBI" id="CHEBI:456215"/>
    </ligand>
</feature>
<dbReference type="PRINTS" id="PR00094">
    <property type="entry name" value="ADENYLTKNASE"/>
</dbReference>
<evidence type="ECO:0000256" key="7">
    <source>
        <dbReference type="RuleBase" id="RU003331"/>
    </source>
</evidence>
<dbReference type="InterPro" id="IPR000850">
    <property type="entry name" value="Adenylat/UMP-CMP_kin"/>
</dbReference>
<dbReference type="Pfam" id="PF00406">
    <property type="entry name" value="ADK"/>
    <property type="match status" value="1"/>
</dbReference>
<keyword evidence="2 5" id="KW-0545">Nucleotide biosynthesis</keyword>
<reference evidence="9 10" key="1">
    <citation type="submission" date="2015-07" db="EMBL/GenBank/DDBJ databases">
        <authorList>
            <person name="Noorani M."/>
        </authorList>
    </citation>
    <scope>NUCLEOTIDE SEQUENCE [LARGE SCALE GENOMIC DNA]</scope>
    <source>
        <strain evidence="9 10">CECT 5088</strain>
    </source>
</reference>
<feature type="binding site" evidence="5">
    <location>
        <position position="169"/>
    </location>
    <ligand>
        <name>AMP</name>
        <dbReference type="ChEBI" id="CHEBI:456215"/>
    </ligand>
</feature>
<keyword evidence="10" id="KW-1185">Reference proteome</keyword>
<dbReference type="EC" id="2.7.4.3" evidence="5 7"/>
<dbReference type="STRING" id="282197.SAMN04488517_11531"/>
<comment type="pathway">
    <text evidence="5">Purine metabolism; AMP biosynthesis via salvage pathway; AMP from ADP: step 1/1.</text>
</comment>
<dbReference type="GO" id="GO:0005524">
    <property type="term" value="F:ATP binding"/>
    <property type="evidence" value="ECO:0007669"/>
    <property type="project" value="UniProtKB-UniRule"/>
</dbReference>
<feature type="binding site" evidence="5">
    <location>
        <begin position="93"/>
        <end position="96"/>
    </location>
    <ligand>
        <name>AMP</name>
        <dbReference type="ChEBI" id="CHEBI:456215"/>
    </ligand>
</feature>
<evidence type="ECO:0000313" key="10">
    <source>
        <dbReference type="Proteomes" id="UP000048908"/>
    </source>
</evidence>
<feature type="binding site" evidence="5">
    <location>
        <position position="100"/>
    </location>
    <ligand>
        <name>AMP</name>
        <dbReference type="ChEBI" id="CHEBI:456215"/>
    </ligand>
</feature>
<evidence type="ECO:0000256" key="1">
    <source>
        <dbReference type="ARBA" id="ARBA00022679"/>
    </source>
</evidence>
<keyword evidence="4 5" id="KW-0418">Kinase</keyword>
<gene>
    <name evidence="9" type="primary">adk_1</name>
    <name evidence="5" type="synonym">adk</name>
    <name evidence="9" type="ORF">JAN5088_00651</name>
</gene>
<dbReference type="Proteomes" id="UP000048908">
    <property type="component" value="Unassembled WGS sequence"/>
</dbReference>
<evidence type="ECO:0000256" key="6">
    <source>
        <dbReference type="RuleBase" id="RU003330"/>
    </source>
</evidence>
<feature type="binding site" evidence="5">
    <location>
        <position position="135"/>
    </location>
    <ligand>
        <name>ATP</name>
        <dbReference type="ChEBI" id="CHEBI:30616"/>
    </ligand>
</feature>
<dbReference type="EMBL" id="CXPG01000012">
    <property type="protein sequence ID" value="CTQ31892.1"/>
    <property type="molecule type" value="Genomic_DNA"/>
</dbReference>
<feature type="domain" description="Adenylate kinase active site lid" evidence="8">
    <location>
        <begin position="135"/>
        <end position="171"/>
    </location>
</feature>
<keyword evidence="5" id="KW-0963">Cytoplasm</keyword>
<dbReference type="UniPathway" id="UPA00588">
    <property type="reaction ID" value="UER00649"/>
</dbReference>
<feature type="binding site" evidence="5">
    <location>
        <position position="39"/>
    </location>
    <ligand>
        <name>AMP</name>
        <dbReference type="ChEBI" id="CHEBI:456215"/>
    </ligand>
</feature>
<proteinExistence type="inferred from homology"/>
<keyword evidence="1 5" id="KW-0808">Transferase</keyword>
<feature type="binding site" evidence="5">
    <location>
        <begin position="65"/>
        <end position="67"/>
    </location>
    <ligand>
        <name>AMP</name>
        <dbReference type="ChEBI" id="CHEBI:456215"/>
    </ligand>
</feature>
<feature type="region of interest" description="NMP" evidence="5">
    <location>
        <begin position="38"/>
        <end position="67"/>
    </location>
</feature>
<dbReference type="Pfam" id="PF05191">
    <property type="entry name" value="ADK_lid"/>
    <property type="match status" value="1"/>
</dbReference>
<keyword evidence="5 7" id="KW-0067">ATP-binding</keyword>
<protein>
    <recommendedName>
        <fullName evidence="5 7">Adenylate kinase</fullName>
        <shortName evidence="5">AK</shortName>
        <ecNumber evidence="5 7">2.7.4.3</ecNumber>
    </recommendedName>
    <alternativeName>
        <fullName evidence="5">ATP-AMP transphosphorylase</fullName>
    </alternativeName>
    <alternativeName>
        <fullName evidence="5">ATP:AMP phosphotransferase</fullName>
    </alternativeName>
    <alternativeName>
        <fullName evidence="5">Adenylate monophosphate kinase</fullName>
    </alternativeName>
</protein>
<feature type="binding site" evidence="5">
    <location>
        <position position="208"/>
    </location>
    <ligand>
        <name>ATP</name>
        <dbReference type="ChEBI" id="CHEBI:30616"/>
    </ligand>
</feature>
<evidence type="ECO:0000256" key="2">
    <source>
        <dbReference type="ARBA" id="ARBA00022727"/>
    </source>
</evidence>
<evidence type="ECO:0000256" key="4">
    <source>
        <dbReference type="ARBA" id="ARBA00022777"/>
    </source>
</evidence>
<evidence type="ECO:0000313" key="9">
    <source>
        <dbReference type="EMBL" id="CTQ31892.1"/>
    </source>
</evidence>
<dbReference type="SUPFAM" id="SSF52540">
    <property type="entry name" value="P-loop containing nucleoside triphosphate hydrolases"/>
    <property type="match status" value="1"/>
</dbReference>
<comment type="catalytic activity">
    <reaction evidence="5 7">
        <text>AMP + ATP = 2 ADP</text>
        <dbReference type="Rhea" id="RHEA:12973"/>
        <dbReference type="ChEBI" id="CHEBI:30616"/>
        <dbReference type="ChEBI" id="CHEBI:456215"/>
        <dbReference type="ChEBI" id="CHEBI:456216"/>
        <dbReference type="EC" id="2.7.4.3"/>
    </reaction>
</comment>
<comment type="domain">
    <text evidence="5">Consists of three domains, a large central CORE domain and two small peripheral domains, NMPbind and LID, which undergo movements during catalysis. The LID domain closes over the site of phosphoryl transfer upon ATP binding. Assembling and dissambling the active center during each catalytic cycle provides an effective means to prevent ATP hydrolysis. Some bacteria have evolved a zinc-coordinating structure that stabilizes the LID domain.</text>
</comment>
<dbReference type="NCBIfam" id="TIGR01351">
    <property type="entry name" value="adk"/>
    <property type="match status" value="1"/>
</dbReference>
<dbReference type="InterPro" id="IPR033690">
    <property type="entry name" value="Adenylat_kinase_CS"/>
</dbReference>
<dbReference type="NCBIfam" id="NF011100">
    <property type="entry name" value="PRK14527.1"/>
    <property type="match status" value="1"/>
</dbReference>
<feature type="binding site" evidence="5">
    <location>
        <position position="141"/>
    </location>
    <ligand>
        <name>Zn(2+)</name>
        <dbReference type="ChEBI" id="CHEBI:29105"/>
        <note>structural</note>
    </ligand>
</feature>
<dbReference type="PROSITE" id="PS00113">
    <property type="entry name" value="ADENYLATE_KINASE"/>
    <property type="match status" value="1"/>
</dbReference>
<comment type="subcellular location">
    <subcellularLocation>
        <location evidence="5 7">Cytoplasm</location>
    </subcellularLocation>
</comment>
<name>A0A0M6XMK1_9RHOB</name>
<dbReference type="InterPro" id="IPR006259">
    <property type="entry name" value="Adenyl_kin_sub"/>
</dbReference>
<dbReference type="GO" id="GO:0005737">
    <property type="term" value="C:cytoplasm"/>
    <property type="evidence" value="ECO:0007669"/>
    <property type="project" value="UniProtKB-SubCell"/>
</dbReference>
<dbReference type="GO" id="GO:0008270">
    <property type="term" value="F:zinc ion binding"/>
    <property type="evidence" value="ECO:0007669"/>
    <property type="project" value="UniProtKB-UniRule"/>
</dbReference>
<dbReference type="InterPro" id="IPR007862">
    <property type="entry name" value="Adenylate_kinase_lid-dom"/>
</dbReference>
<keyword evidence="3 5" id="KW-0547">Nucleotide-binding</keyword>
<keyword evidence="5" id="KW-0479">Metal-binding</keyword>
<evidence type="ECO:0000256" key="5">
    <source>
        <dbReference type="HAMAP-Rule" id="MF_00235"/>
    </source>
</evidence>
<dbReference type="InterPro" id="IPR027417">
    <property type="entry name" value="P-loop_NTPase"/>
</dbReference>
<dbReference type="Gene3D" id="3.40.50.300">
    <property type="entry name" value="P-loop containing nucleotide triphosphate hydrolases"/>
    <property type="match status" value="1"/>
</dbReference>
<dbReference type="CDD" id="cd01428">
    <property type="entry name" value="ADK"/>
    <property type="match status" value="1"/>
</dbReference>
<dbReference type="FunFam" id="3.40.50.300:FF:000106">
    <property type="entry name" value="Adenylate kinase mitochondrial"/>
    <property type="match status" value="1"/>
</dbReference>
<feature type="binding site" evidence="5">
    <location>
        <position position="138"/>
    </location>
    <ligand>
        <name>Zn(2+)</name>
        <dbReference type="ChEBI" id="CHEBI:29105"/>
        <note>structural</note>
    </ligand>
</feature>
<dbReference type="InterPro" id="IPR036193">
    <property type="entry name" value="ADK_active_lid_dom_sf"/>
</dbReference>
<dbReference type="AlphaFoldDB" id="A0A0M6XMK1"/>
<feature type="binding site" evidence="5">
    <location>
        <begin position="18"/>
        <end position="23"/>
    </location>
    <ligand>
        <name>ATP</name>
        <dbReference type="ChEBI" id="CHEBI:30616"/>
    </ligand>
</feature>
<feature type="binding site" evidence="5">
    <location>
        <position position="158"/>
    </location>
    <ligand>
        <name>Zn(2+)</name>
        <dbReference type="ChEBI" id="CHEBI:29105"/>
        <note>structural</note>
    </ligand>
</feature>
<dbReference type="NCBIfam" id="NF001380">
    <property type="entry name" value="PRK00279.1-2"/>
    <property type="match status" value="1"/>
</dbReference>
<dbReference type="OrthoDB" id="9805030at2"/>
<keyword evidence="5" id="KW-0862">Zinc</keyword>
<feature type="binding site" evidence="5">
    <location>
        <position position="161"/>
    </location>
    <ligand>
        <name>Zn(2+)</name>
        <dbReference type="ChEBI" id="CHEBI:29105"/>
        <note>structural</note>
    </ligand>
</feature>
<comment type="similarity">
    <text evidence="5 6">Belongs to the adenylate kinase family.</text>
</comment>
<dbReference type="GO" id="GO:0004017">
    <property type="term" value="F:AMP kinase activity"/>
    <property type="evidence" value="ECO:0007669"/>
    <property type="project" value="UniProtKB-UniRule"/>
</dbReference>
<organism evidence="9 10">
    <name type="scientific">Jannaschia rubra</name>
    <dbReference type="NCBI Taxonomy" id="282197"/>
    <lineage>
        <taxon>Bacteria</taxon>
        <taxon>Pseudomonadati</taxon>
        <taxon>Pseudomonadota</taxon>
        <taxon>Alphaproteobacteria</taxon>
        <taxon>Rhodobacterales</taxon>
        <taxon>Roseobacteraceae</taxon>
        <taxon>Jannaschia</taxon>
    </lineage>
</organism>
<feature type="binding site" evidence="5">
    <location>
        <position position="44"/>
    </location>
    <ligand>
        <name>AMP</name>
        <dbReference type="ChEBI" id="CHEBI:456215"/>
    </ligand>
</feature>
<comment type="function">
    <text evidence="5">Catalyzes the reversible transfer of the terminal phosphate group between ATP and AMP. Plays an important role in cellular energy homeostasis and in adenine nucleotide metabolism.</text>
</comment>
<dbReference type="SUPFAM" id="SSF57774">
    <property type="entry name" value="Microbial and mitochondrial ADK, insert 'zinc finger' domain"/>
    <property type="match status" value="1"/>
</dbReference>
<comment type="subunit">
    <text evidence="5 7">Monomer.</text>
</comment>
<dbReference type="NCBIfam" id="NF001381">
    <property type="entry name" value="PRK00279.1-3"/>
    <property type="match status" value="1"/>
</dbReference>
<comment type="caution">
    <text evidence="5">Lacks conserved residue(s) required for the propagation of feature annotation.</text>
</comment>
<evidence type="ECO:0000259" key="8">
    <source>
        <dbReference type="Pfam" id="PF05191"/>
    </source>
</evidence>
<dbReference type="HAMAP" id="MF_00235">
    <property type="entry name" value="Adenylate_kinase_Adk"/>
    <property type="match status" value="1"/>
</dbReference>
<accession>A0A0M6XMK1</accession>